<gene>
    <name evidence="1" type="ORF">MENTE1834_LOCUS25663</name>
</gene>
<keyword evidence="2" id="KW-1185">Reference proteome</keyword>
<protein>
    <submittedName>
        <fullName evidence="1">Uncharacterized protein</fullName>
    </submittedName>
</protein>
<sequence length="235" mass="26383">MFRNNTLLRLNVQSSSTYLHFSSKAPTMASVIFFVQFVAIVLLVVSIVHCDLVGHGKHKLEDREIVKLRGNTKIAKKPEDLELYKNKEGSCDVEMDKDGNITIWYLKNSITAKEGCSIDFAIAELRVDESEFFMEFGIQHDKELADCLADISSTNFRSFNPSAMTSNSLAIAFGLKNGEFDTVKGGYAEKHKNYCGDLSKCYNEGGRCLDVADYTIGWARDGDKIKSTYHPSEEF</sequence>
<evidence type="ECO:0000313" key="1">
    <source>
        <dbReference type="EMBL" id="CAK5078595.1"/>
    </source>
</evidence>
<organism evidence="1 2">
    <name type="scientific">Meloidogyne enterolobii</name>
    <name type="common">Root-knot nematode worm</name>
    <name type="synonym">Meloidogyne mayaguensis</name>
    <dbReference type="NCBI Taxonomy" id="390850"/>
    <lineage>
        <taxon>Eukaryota</taxon>
        <taxon>Metazoa</taxon>
        <taxon>Ecdysozoa</taxon>
        <taxon>Nematoda</taxon>
        <taxon>Chromadorea</taxon>
        <taxon>Rhabditida</taxon>
        <taxon>Tylenchina</taxon>
        <taxon>Tylenchomorpha</taxon>
        <taxon>Tylenchoidea</taxon>
        <taxon>Meloidogynidae</taxon>
        <taxon>Meloidogyninae</taxon>
        <taxon>Meloidogyne</taxon>
    </lineage>
</organism>
<accession>A0ACB0ZKE8</accession>
<name>A0ACB0ZKE8_MELEN</name>
<evidence type="ECO:0000313" key="2">
    <source>
        <dbReference type="Proteomes" id="UP001497535"/>
    </source>
</evidence>
<dbReference type="Proteomes" id="UP001497535">
    <property type="component" value="Unassembled WGS sequence"/>
</dbReference>
<comment type="caution">
    <text evidence="1">The sequence shown here is derived from an EMBL/GenBank/DDBJ whole genome shotgun (WGS) entry which is preliminary data.</text>
</comment>
<reference evidence="1" key="1">
    <citation type="submission" date="2023-11" db="EMBL/GenBank/DDBJ databases">
        <authorList>
            <person name="Poullet M."/>
        </authorList>
    </citation>
    <scope>NUCLEOTIDE SEQUENCE</scope>
    <source>
        <strain evidence="1">E1834</strain>
    </source>
</reference>
<dbReference type="EMBL" id="CAVMJV010000036">
    <property type="protein sequence ID" value="CAK5078595.1"/>
    <property type="molecule type" value="Genomic_DNA"/>
</dbReference>
<proteinExistence type="predicted"/>